<dbReference type="GO" id="GO:0019799">
    <property type="term" value="F:tubulin N-acetyltransferase activity"/>
    <property type="evidence" value="ECO:0007669"/>
    <property type="project" value="InterPro"/>
</dbReference>
<dbReference type="PANTHER" id="PTHR12327:SF0">
    <property type="entry name" value="ALPHA-TUBULIN N-ACETYLTRANSFERASE 1"/>
    <property type="match status" value="1"/>
</dbReference>
<dbReference type="InterPro" id="IPR038746">
    <property type="entry name" value="Atat"/>
</dbReference>
<protein>
    <recommendedName>
        <fullName evidence="4">N-acetyltransferase domain-containing protein</fullName>
    </recommendedName>
</protein>
<sequence length="172" mass="19229">METTFDVNHLFPETITVLDQNLIAGGKSLGRSDPQPQIAAVIDELGRASAKAQYLTAPITSASKLQTNKHHLYLLKDGESNGYRYLTHSLTHSSHNMHAQLSLFLSSSEHRNSITRMGKSLLKPHSPSQIALENVIIYYRRHFVQRQTESDNRTCTSVSVQTSLLEVVSRIS</sequence>
<dbReference type="PANTHER" id="PTHR12327">
    <property type="entry name" value="ALPHA-TUBULIN N-ACETYLTRANSFERASE 1"/>
    <property type="match status" value="1"/>
</dbReference>
<evidence type="ECO:0000313" key="5">
    <source>
        <dbReference type="Ensembl" id="ENSOKIP00005078243.1"/>
    </source>
</evidence>
<dbReference type="PROSITE" id="PS51730">
    <property type="entry name" value="GNAT_ATAT"/>
    <property type="match status" value="1"/>
</dbReference>
<dbReference type="Gene3D" id="6.20.370.120">
    <property type="match status" value="1"/>
</dbReference>
<evidence type="ECO:0000256" key="2">
    <source>
        <dbReference type="ARBA" id="ARBA00023176"/>
    </source>
</evidence>
<keyword evidence="3" id="KW-0012">Acyltransferase</keyword>
<evidence type="ECO:0000259" key="4">
    <source>
        <dbReference type="PROSITE" id="PS51730"/>
    </source>
</evidence>
<dbReference type="GeneTree" id="ENSGT00390000008276"/>
<keyword evidence="2" id="KW-0472">Membrane</keyword>
<dbReference type="Ensembl" id="ENSOKIT00005083403.1">
    <property type="protein sequence ID" value="ENSOKIP00005078243.1"/>
    <property type="gene ID" value="ENSOKIG00005033867.1"/>
</dbReference>
<name>A0A8C7IW64_ONCKI</name>
<dbReference type="GO" id="GO:0005874">
    <property type="term" value="C:microtubule"/>
    <property type="evidence" value="ECO:0007669"/>
    <property type="project" value="InterPro"/>
</dbReference>
<reference evidence="5" key="2">
    <citation type="submission" date="2025-09" db="UniProtKB">
        <authorList>
            <consortium name="Ensembl"/>
        </authorList>
    </citation>
    <scope>IDENTIFICATION</scope>
</reference>
<dbReference type="Gene3D" id="3.40.630.30">
    <property type="match status" value="1"/>
</dbReference>
<accession>A0A8C7IW64</accession>
<dbReference type="Proteomes" id="UP000694557">
    <property type="component" value="Unassembled WGS sequence"/>
</dbReference>
<dbReference type="AlphaFoldDB" id="A0A8C7IW64"/>
<evidence type="ECO:0000256" key="3">
    <source>
        <dbReference type="ARBA" id="ARBA00023315"/>
    </source>
</evidence>
<proteinExistence type="predicted"/>
<organism evidence="5 6">
    <name type="scientific">Oncorhynchus kisutch</name>
    <name type="common">Coho salmon</name>
    <name type="synonym">Salmo kisutch</name>
    <dbReference type="NCBI Taxonomy" id="8019"/>
    <lineage>
        <taxon>Eukaryota</taxon>
        <taxon>Metazoa</taxon>
        <taxon>Chordata</taxon>
        <taxon>Craniata</taxon>
        <taxon>Vertebrata</taxon>
        <taxon>Euteleostomi</taxon>
        <taxon>Actinopterygii</taxon>
        <taxon>Neopterygii</taxon>
        <taxon>Teleostei</taxon>
        <taxon>Protacanthopterygii</taxon>
        <taxon>Salmoniformes</taxon>
        <taxon>Salmonidae</taxon>
        <taxon>Salmoninae</taxon>
        <taxon>Oncorhynchus</taxon>
    </lineage>
</organism>
<feature type="domain" description="N-acetyltransferase" evidence="4">
    <location>
        <begin position="1"/>
        <end position="172"/>
    </location>
</feature>
<reference evidence="5" key="1">
    <citation type="submission" date="2025-08" db="UniProtKB">
        <authorList>
            <consortium name="Ensembl"/>
        </authorList>
    </citation>
    <scope>IDENTIFICATION</scope>
</reference>
<dbReference type="GO" id="GO:0005905">
    <property type="term" value="C:clathrin-coated pit"/>
    <property type="evidence" value="ECO:0007669"/>
    <property type="project" value="UniProtKB-KW"/>
</dbReference>
<evidence type="ECO:0000256" key="1">
    <source>
        <dbReference type="ARBA" id="ARBA00022679"/>
    </source>
</evidence>
<dbReference type="InterPro" id="IPR007965">
    <property type="entry name" value="GNAT_ATAT"/>
</dbReference>
<dbReference type="Pfam" id="PF05301">
    <property type="entry name" value="Acetyltransf_16"/>
    <property type="match status" value="1"/>
</dbReference>
<keyword evidence="1" id="KW-0808">Transferase</keyword>
<keyword evidence="6" id="KW-1185">Reference proteome</keyword>
<evidence type="ECO:0000313" key="6">
    <source>
        <dbReference type="Proteomes" id="UP000694557"/>
    </source>
</evidence>
<keyword evidence="2" id="KW-0168">Coated pit</keyword>